<name>A0A9P8CWQ1_MORAP</name>
<feature type="region of interest" description="Disordered" evidence="1">
    <location>
        <begin position="146"/>
        <end position="243"/>
    </location>
</feature>
<comment type="caution">
    <text evidence="3">The sequence shown here is derived from an EMBL/GenBank/DDBJ whole genome shotgun (WGS) entry which is preliminary data.</text>
</comment>
<feature type="compositionally biased region" description="Basic and acidic residues" evidence="1">
    <location>
        <begin position="146"/>
        <end position="155"/>
    </location>
</feature>
<evidence type="ECO:0000313" key="3">
    <source>
        <dbReference type="EMBL" id="KAG9322432.1"/>
    </source>
</evidence>
<reference evidence="3" key="1">
    <citation type="submission" date="2021-07" db="EMBL/GenBank/DDBJ databases">
        <title>Draft genome of Mortierella alpina, strain LL118, isolated from an aspen leaf litter sample.</title>
        <authorList>
            <person name="Yang S."/>
            <person name="Vinatzer B.A."/>
        </authorList>
    </citation>
    <scope>NUCLEOTIDE SEQUENCE</scope>
    <source>
        <strain evidence="3">LL118</strain>
    </source>
</reference>
<keyword evidence="2" id="KW-0732">Signal</keyword>
<evidence type="ECO:0000313" key="4">
    <source>
        <dbReference type="Proteomes" id="UP000717515"/>
    </source>
</evidence>
<protein>
    <recommendedName>
        <fullName evidence="5">C3H1-type domain-containing protein</fullName>
    </recommendedName>
</protein>
<dbReference type="Proteomes" id="UP000717515">
    <property type="component" value="Unassembled WGS sequence"/>
</dbReference>
<organism evidence="3 4">
    <name type="scientific">Mortierella alpina</name>
    <name type="common">Oleaginous fungus</name>
    <name type="synonym">Mortierella renispora</name>
    <dbReference type="NCBI Taxonomy" id="64518"/>
    <lineage>
        <taxon>Eukaryota</taxon>
        <taxon>Fungi</taxon>
        <taxon>Fungi incertae sedis</taxon>
        <taxon>Mucoromycota</taxon>
        <taxon>Mortierellomycotina</taxon>
        <taxon>Mortierellomycetes</taxon>
        <taxon>Mortierellales</taxon>
        <taxon>Mortierellaceae</taxon>
        <taxon>Mortierella</taxon>
    </lineage>
</organism>
<feature type="chain" id="PRO_5040233571" description="C3H1-type domain-containing protein" evidence="2">
    <location>
        <begin position="28"/>
        <end position="243"/>
    </location>
</feature>
<sequence>MRFSVGSTLAVATTLALLSSRTTHVSGALNAQERAAIELQEGPQANFCPPCLQKAMHNHFPHACRRDLDTDEANTRPSGSTEEEERCVCVAFRDLFWMKADCSLECHYVHNEKAMKYFLPAEKIEGCDKWIDFEKGGKEKEVEGFATKNEDHQPEVYEIAPPPPKVEGEGEEDEDDDGGYKVSIKVTTQEEDDAKARAKLELESGLNPEKIEQQSKETTTTTTETEPEVQKKKDEPEAKKDEL</sequence>
<feature type="compositionally biased region" description="Basic and acidic residues" evidence="1">
    <location>
        <begin position="228"/>
        <end position="243"/>
    </location>
</feature>
<evidence type="ECO:0008006" key="5">
    <source>
        <dbReference type="Google" id="ProtNLM"/>
    </source>
</evidence>
<feature type="signal peptide" evidence="2">
    <location>
        <begin position="1"/>
        <end position="27"/>
    </location>
</feature>
<evidence type="ECO:0000256" key="1">
    <source>
        <dbReference type="SAM" id="MobiDB-lite"/>
    </source>
</evidence>
<accession>A0A9P8CWQ1</accession>
<evidence type="ECO:0000256" key="2">
    <source>
        <dbReference type="SAM" id="SignalP"/>
    </source>
</evidence>
<gene>
    <name evidence="3" type="ORF">KVV02_004786</name>
</gene>
<proteinExistence type="predicted"/>
<dbReference type="AlphaFoldDB" id="A0A9P8CWQ1"/>
<dbReference type="EMBL" id="JAIFTL010000147">
    <property type="protein sequence ID" value="KAG9322432.1"/>
    <property type="molecule type" value="Genomic_DNA"/>
</dbReference>